<keyword evidence="3" id="KW-1185">Reference proteome</keyword>
<feature type="compositionally biased region" description="Polar residues" evidence="1">
    <location>
        <begin position="356"/>
        <end position="377"/>
    </location>
</feature>
<dbReference type="EMBL" id="NBSH01000001">
    <property type="protein sequence ID" value="ORX41013.1"/>
    <property type="molecule type" value="Genomic_DNA"/>
</dbReference>
<feature type="compositionally biased region" description="Polar residues" evidence="1">
    <location>
        <begin position="211"/>
        <end position="227"/>
    </location>
</feature>
<dbReference type="STRING" id="4999.A0A1Y1USL4"/>
<feature type="compositionally biased region" description="Low complexity" evidence="1">
    <location>
        <begin position="470"/>
        <end position="481"/>
    </location>
</feature>
<feature type="compositionally biased region" description="Polar residues" evidence="1">
    <location>
        <begin position="600"/>
        <end position="610"/>
    </location>
</feature>
<feature type="compositionally biased region" description="Low complexity" evidence="1">
    <location>
        <begin position="1"/>
        <end position="16"/>
    </location>
</feature>
<accession>A0A1Y1USL4</accession>
<feature type="compositionally biased region" description="Low complexity" evidence="1">
    <location>
        <begin position="580"/>
        <end position="592"/>
    </location>
</feature>
<organism evidence="2 3">
    <name type="scientific">Kockovaella imperatae</name>
    <dbReference type="NCBI Taxonomy" id="4999"/>
    <lineage>
        <taxon>Eukaryota</taxon>
        <taxon>Fungi</taxon>
        <taxon>Dikarya</taxon>
        <taxon>Basidiomycota</taxon>
        <taxon>Agaricomycotina</taxon>
        <taxon>Tremellomycetes</taxon>
        <taxon>Tremellales</taxon>
        <taxon>Cuniculitremaceae</taxon>
        <taxon>Kockovaella</taxon>
    </lineage>
</organism>
<feature type="compositionally biased region" description="Polar residues" evidence="1">
    <location>
        <begin position="317"/>
        <end position="336"/>
    </location>
</feature>
<feature type="region of interest" description="Disordered" evidence="1">
    <location>
        <begin position="250"/>
        <end position="269"/>
    </location>
</feature>
<sequence>MQVDPSSSQQRPASQPKLISRPFVAGAEVGPGPALPSTSRFFNGSGSSSDSHDRVKASSSKGLVRPSGPLPPPGSGRYHGSTTSSNFASSSTTRPLKHDDHPVKPQPNRSKSIYLHSSSSSSSRSLSSRPLPPPQQRLSATQDASRSKLFRISPGPRVIPSSQRQIIVVPDSDDEIQEPVEREGSDESIPSLARALGLGDTSSSSSSSSSKLNTIKYTNNPSKSSPLHSDHPDKYPTSPKKRVKDVYRSLGEGLKRTMSTTKIQHPDFQLGLGTSARPIEVLSQSSGSSLDSLVLVQSPPNTERPSQLPRNIPRPPTTQIEPQNSGPRAVNFSNMSKLARRIPKPPRPSDGVFAMPQSTSRPAQQQPDRISFPSGSHKSADLEKVRVVKGDDMLLKSSASSFSSSSRPSTSHQHVPPASATNYKSPVKAMKRSSTTSTSFPSSSCTTPMNAEATSTHSLRRPTSFYAHAPQSTNPNPSPSQRTKIDPSHPARTSPSAGSRLILPSSSSRQGPRRSAAATIPSRRIERPKLIEDEESYRPAAKRAVPASPELSAEHSRPKRARPEEGRYVIPTMDAEKWPTSSGTFGSGSRSRLAQPRPARSSTLASTSVRAKSPQKRLRNSSSSLSPAPPTQPARMGNRASISKYGTSSGSRMVIGTSQNPAEARRYVPSPSVLVSITKMKVDRSDGPDEEAQEEVEESLEMRAITPARAVTPALDLLADFEDFVFEPESPTTVRSLPGSQRAIPQTPNSHKAADKKSHTSDTAALPGTPSRVTASGQPSLVTPKKCLTPQRPKSVKISPRYVKTGAIGSPLGAKDKKSFNDILAAAELQRAAERAAMLLKQEERRRQMAELSAKVEREATEEAEDEDKIEGLGCALLPVEPEPSRISSRLRSASLDTDVKPSLRPTPSLHLKRKVPMEFDRLMRENKRNEKRGVSGAQTEAILAAINENEDEEQVPYPTPPVSGQGEEEYDGEEETDCEPTKRARQISGSSLTAALADVPQGLIDADMVKDIEADDQTELNRDHVQSQIPFWAGPQEIDLNRTLEPPVLDLGPKVDWRGEALIGLSQKQDVATITVLLSAGLFDRVLTASDGADQLYSWLIRCALGYPSGPKLLAIRSALCYVSRHLPHASRIELPKICLSLLEALGANPVLLPLANDIPEWDDPISLDRDMAAELICELLGITTWDQIPESHLRSIIDCVLVLHHLAADKSTSGTLQSSARKAAQILVSAVPQEKLTAHAEYLVASSEDSMAMEPSKRKLNVYNVSMECFAGPSSASQESMAWLACCLLKSPNKDMSTCVPQLADLRHAAETIYTQLCVKRPDHDLVSRMIDLFTWTLGGMYDFVERTGKSSISEDDAKDAIQNLGQIISASMRKIRTRLSGSSARWNQSRLSQIHANLGVHLTLARKRWKREQVDKMQGLRMGEGGAGGQLQLAFGAM</sequence>
<feature type="region of interest" description="Disordered" evidence="1">
    <location>
        <begin position="679"/>
        <end position="701"/>
    </location>
</feature>
<feature type="compositionally biased region" description="Polar residues" evidence="1">
    <location>
        <begin position="448"/>
        <end position="457"/>
    </location>
</feature>
<evidence type="ECO:0000313" key="3">
    <source>
        <dbReference type="Proteomes" id="UP000193218"/>
    </source>
</evidence>
<dbReference type="Proteomes" id="UP000193218">
    <property type="component" value="Unassembled WGS sequence"/>
</dbReference>
<feature type="compositionally biased region" description="Low complexity" evidence="1">
    <location>
        <begin position="505"/>
        <end position="518"/>
    </location>
</feature>
<evidence type="ECO:0000313" key="2">
    <source>
        <dbReference type="EMBL" id="ORX41013.1"/>
    </source>
</evidence>
<feature type="compositionally biased region" description="Polar residues" evidence="1">
    <location>
        <begin position="771"/>
        <end position="781"/>
    </location>
</feature>
<feature type="compositionally biased region" description="Low complexity" evidence="1">
    <location>
        <begin position="81"/>
        <end position="93"/>
    </location>
</feature>
<proteinExistence type="predicted"/>
<feature type="compositionally biased region" description="Basic and acidic residues" evidence="1">
    <location>
        <begin position="552"/>
        <end position="567"/>
    </location>
</feature>
<comment type="caution">
    <text evidence="2">The sequence shown here is derived from an EMBL/GenBank/DDBJ whole genome shotgun (WGS) entry which is preliminary data.</text>
</comment>
<dbReference type="RefSeq" id="XP_021874692.1">
    <property type="nucleotide sequence ID" value="XM_022018989.1"/>
</dbReference>
<name>A0A1Y1USL4_9TREE</name>
<feature type="region of interest" description="Disordered" evidence="1">
    <location>
        <begin position="729"/>
        <end position="802"/>
    </location>
</feature>
<gene>
    <name evidence="2" type="ORF">BD324DRAFT_678414</name>
</gene>
<feature type="compositionally biased region" description="Acidic residues" evidence="1">
    <location>
        <begin position="688"/>
        <end position="699"/>
    </location>
</feature>
<dbReference type="InParanoid" id="A0A1Y1USL4"/>
<feature type="compositionally biased region" description="Low complexity" evidence="1">
    <location>
        <begin position="433"/>
        <end position="447"/>
    </location>
</feature>
<feature type="region of interest" description="Disordered" evidence="1">
    <location>
        <begin position="852"/>
        <end position="886"/>
    </location>
</feature>
<feature type="region of interest" description="Disordered" evidence="1">
    <location>
        <begin position="398"/>
        <end position="667"/>
    </location>
</feature>
<feature type="compositionally biased region" description="Acidic residues" evidence="1">
    <location>
        <begin position="967"/>
        <end position="979"/>
    </location>
</feature>
<feature type="region of interest" description="Disordered" evidence="1">
    <location>
        <begin position="1"/>
        <end position="245"/>
    </location>
</feature>
<dbReference type="GeneID" id="33560798"/>
<feature type="compositionally biased region" description="Polar residues" evidence="1">
    <location>
        <begin position="730"/>
        <end position="750"/>
    </location>
</feature>
<feature type="compositionally biased region" description="Polar residues" evidence="1">
    <location>
        <begin position="640"/>
        <end position="661"/>
    </location>
</feature>
<feature type="compositionally biased region" description="Low complexity" evidence="1">
    <location>
        <begin position="398"/>
        <end position="411"/>
    </location>
</feature>
<feature type="compositionally biased region" description="Polar residues" evidence="1">
    <location>
        <begin position="299"/>
        <end position="309"/>
    </location>
</feature>
<feature type="compositionally biased region" description="Polar residues" evidence="1">
    <location>
        <begin position="36"/>
        <end position="49"/>
    </location>
</feature>
<reference evidence="2 3" key="1">
    <citation type="submission" date="2017-03" db="EMBL/GenBank/DDBJ databases">
        <title>Widespread Adenine N6-methylation of Active Genes in Fungi.</title>
        <authorList>
            <consortium name="DOE Joint Genome Institute"/>
            <person name="Mondo S.J."/>
            <person name="Dannebaum R.O."/>
            <person name="Kuo R.C."/>
            <person name="Louie K.B."/>
            <person name="Bewick A.J."/>
            <person name="Labutti K."/>
            <person name="Haridas S."/>
            <person name="Kuo A."/>
            <person name="Salamov A."/>
            <person name="Ahrendt S.R."/>
            <person name="Lau R."/>
            <person name="Bowen B.P."/>
            <person name="Lipzen A."/>
            <person name="Sullivan W."/>
            <person name="Andreopoulos W.B."/>
            <person name="Clum A."/>
            <person name="Lindquist E."/>
            <person name="Daum C."/>
            <person name="Northen T.R."/>
            <person name="Ramamoorthy G."/>
            <person name="Schmitz R.J."/>
            <person name="Gryganskyi A."/>
            <person name="Culley D."/>
            <person name="Magnuson J."/>
            <person name="James T.Y."/>
            <person name="O'Malley M.A."/>
            <person name="Stajich J.E."/>
            <person name="Spatafora J.W."/>
            <person name="Visel A."/>
            <person name="Grigoriev I.V."/>
        </authorList>
    </citation>
    <scope>NUCLEOTIDE SEQUENCE [LARGE SCALE GENOMIC DNA]</scope>
    <source>
        <strain evidence="2 3">NRRL Y-17943</strain>
    </source>
</reference>
<feature type="compositionally biased region" description="Basic and acidic residues" evidence="1">
    <location>
        <begin position="852"/>
        <end position="861"/>
    </location>
</feature>
<feature type="region of interest" description="Disordered" evidence="1">
    <location>
        <begin position="951"/>
        <end position="986"/>
    </location>
</feature>
<feature type="region of interest" description="Disordered" evidence="1">
    <location>
        <begin position="296"/>
        <end position="385"/>
    </location>
</feature>
<feature type="compositionally biased region" description="Low complexity" evidence="1">
    <location>
        <begin position="117"/>
        <end position="129"/>
    </location>
</feature>
<evidence type="ECO:0000256" key="1">
    <source>
        <dbReference type="SAM" id="MobiDB-lite"/>
    </source>
</evidence>
<protein>
    <submittedName>
        <fullName evidence="2">Uncharacterized protein</fullName>
    </submittedName>
</protein>